<protein>
    <recommendedName>
        <fullName evidence="2 3">Single-stranded DNA-binding protein</fullName>
        <shortName evidence="2">SSB</shortName>
    </recommendedName>
</protein>
<dbReference type="RefSeq" id="WP_380755967.1">
    <property type="nucleotide sequence ID" value="NZ_JBHSRF010000032.1"/>
</dbReference>
<evidence type="ECO:0000256" key="4">
    <source>
        <dbReference type="SAM" id="MobiDB-lite"/>
    </source>
</evidence>
<dbReference type="NCBIfam" id="NF005851">
    <property type="entry name" value="PRK07772.1"/>
    <property type="match status" value="1"/>
</dbReference>
<dbReference type="GO" id="GO:0003677">
    <property type="term" value="F:DNA binding"/>
    <property type="evidence" value="ECO:0007669"/>
    <property type="project" value="UniProtKB-KW"/>
</dbReference>
<feature type="region of interest" description="Disordered" evidence="4">
    <location>
        <begin position="113"/>
        <end position="166"/>
    </location>
</feature>
<proteinExistence type="inferred from homology"/>
<evidence type="ECO:0000313" key="6">
    <source>
        <dbReference type="Proteomes" id="UP001596137"/>
    </source>
</evidence>
<dbReference type="CDD" id="cd04496">
    <property type="entry name" value="SSB_OBF"/>
    <property type="match status" value="1"/>
</dbReference>
<dbReference type="EMBL" id="JBHSRF010000032">
    <property type="protein sequence ID" value="MFC6083702.1"/>
    <property type="molecule type" value="Genomic_DNA"/>
</dbReference>
<evidence type="ECO:0000256" key="1">
    <source>
        <dbReference type="ARBA" id="ARBA00023125"/>
    </source>
</evidence>
<dbReference type="InterPro" id="IPR000424">
    <property type="entry name" value="Primosome_PriB/ssb"/>
</dbReference>
<reference evidence="6" key="1">
    <citation type="journal article" date="2019" name="Int. J. Syst. Evol. Microbiol.">
        <title>The Global Catalogue of Microorganisms (GCM) 10K type strain sequencing project: providing services to taxonomists for standard genome sequencing and annotation.</title>
        <authorList>
            <consortium name="The Broad Institute Genomics Platform"/>
            <consortium name="The Broad Institute Genome Sequencing Center for Infectious Disease"/>
            <person name="Wu L."/>
            <person name="Ma J."/>
        </authorList>
    </citation>
    <scope>NUCLEOTIDE SEQUENCE [LARGE SCALE GENOMIC DNA]</scope>
    <source>
        <strain evidence="6">JCM 30346</strain>
    </source>
</reference>
<dbReference type="SUPFAM" id="SSF50249">
    <property type="entry name" value="Nucleic acid-binding proteins"/>
    <property type="match status" value="1"/>
</dbReference>
<dbReference type="PANTHER" id="PTHR10302">
    <property type="entry name" value="SINGLE-STRANDED DNA-BINDING PROTEIN"/>
    <property type="match status" value="1"/>
</dbReference>
<dbReference type="NCBIfam" id="TIGR00621">
    <property type="entry name" value="ssb"/>
    <property type="match status" value="1"/>
</dbReference>
<dbReference type="Proteomes" id="UP001596137">
    <property type="component" value="Unassembled WGS sequence"/>
</dbReference>
<comment type="caution">
    <text evidence="2">Lacks conserved residue(s) required for the propagation of feature annotation.</text>
</comment>
<evidence type="ECO:0000256" key="3">
    <source>
        <dbReference type="RuleBase" id="RU000524"/>
    </source>
</evidence>
<evidence type="ECO:0000256" key="2">
    <source>
        <dbReference type="HAMAP-Rule" id="MF_00984"/>
    </source>
</evidence>
<organism evidence="5 6">
    <name type="scientific">Sphaerisporangium aureirubrum</name>
    <dbReference type="NCBI Taxonomy" id="1544736"/>
    <lineage>
        <taxon>Bacteria</taxon>
        <taxon>Bacillati</taxon>
        <taxon>Actinomycetota</taxon>
        <taxon>Actinomycetes</taxon>
        <taxon>Streptosporangiales</taxon>
        <taxon>Streptosporangiaceae</taxon>
        <taxon>Sphaerisporangium</taxon>
    </lineage>
</organism>
<dbReference type="HAMAP" id="MF_00984">
    <property type="entry name" value="SSB"/>
    <property type="match status" value="1"/>
</dbReference>
<dbReference type="PROSITE" id="PS50935">
    <property type="entry name" value="SSB"/>
    <property type="match status" value="1"/>
</dbReference>
<dbReference type="PANTHER" id="PTHR10302:SF27">
    <property type="entry name" value="SINGLE-STRANDED DNA-BINDING PROTEIN"/>
    <property type="match status" value="1"/>
</dbReference>
<dbReference type="InterPro" id="IPR011344">
    <property type="entry name" value="ssDNA-bd"/>
</dbReference>
<name>A0ABW1NLT6_9ACTN</name>
<dbReference type="Pfam" id="PF00436">
    <property type="entry name" value="SSB"/>
    <property type="match status" value="1"/>
</dbReference>
<dbReference type="Gene3D" id="2.40.50.140">
    <property type="entry name" value="Nucleic acid-binding proteins"/>
    <property type="match status" value="1"/>
</dbReference>
<keyword evidence="6" id="KW-1185">Reference proteome</keyword>
<dbReference type="InterPro" id="IPR012340">
    <property type="entry name" value="NA-bd_OB-fold"/>
</dbReference>
<comment type="caution">
    <text evidence="5">The sequence shown here is derived from an EMBL/GenBank/DDBJ whole genome shotgun (WGS) entry which is preliminary data.</text>
</comment>
<accession>A0ABW1NLT6</accession>
<sequence>MSGETTITVIGNLTADPELRYTTSGLAVAGFTVASTPRTFNRQTGAWDDGTTLFMRCSAWRELADHVAESLTRGTRVIVTGRLSQRDYETREGDKRTVMELTVDEIGPSLRFATAKPVKTTRTGNGTRGGSTPAANDDPWTPSTPAPSPAGAAPGGTWHGNDEPPF</sequence>
<comment type="subunit">
    <text evidence="2">Homotetramer.</text>
</comment>
<evidence type="ECO:0000313" key="5">
    <source>
        <dbReference type="EMBL" id="MFC6083702.1"/>
    </source>
</evidence>
<gene>
    <name evidence="5" type="ORF">ACFP1K_21225</name>
</gene>
<keyword evidence="1 2" id="KW-0238">DNA-binding</keyword>